<dbReference type="InterPro" id="IPR036926">
    <property type="entry name" value="Thymidate_synth/dCMP_Mease_sf"/>
</dbReference>
<dbReference type="GO" id="GO:0016740">
    <property type="term" value="F:transferase activity"/>
    <property type="evidence" value="ECO:0007669"/>
    <property type="project" value="UniProtKB-KW"/>
</dbReference>
<name>A0AAU8KY39_9CAUD</name>
<dbReference type="Pfam" id="PF00303">
    <property type="entry name" value="Thymidylat_synt"/>
    <property type="match status" value="1"/>
</dbReference>
<evidence type="ECO:0000256" key="2">
    <source>
        <dbReference type="ARBA" id="ARBA00022679"/>
    </source>
</evidence>
<proteinExistence type="inferred from homology"/>
<reference evidence="4" key="1">
    <citation type="submission" date="2024-06" db="EMBL/GenBank/DDBJ databases">
        <authorList>
            <person name="Melgar S."/>
            <person name="Ryabinky S."/>
            <person name="Merugu K."/>
            <person name="Desisa B."/>
            <person name="Truong H."/>
            <person name="Jamal R."/>
            <person name="Sandhu A."/>
            <person name="Johnson A."/>
        </authorList>
    </citation>
    <scope>NUCLEOTIDE SEQUENCE</scope>
</reference>
<dbReference type="SUPFAM" id="SSF55831">
    <property type="entry name" value="Thymidylate synthase/dCMP hydroxymethylase"/>
    <property type="match status" value="1"/>
</dbReference>
<protein>
    <submittedName>
        <fullName evidence="4">Thymidylate synthase</fullName>
    </submittedName>
</protein>
<evidence type="ECO:0000313" key="4">
    <source>
        <dbReference type="EMBL" id="XCN28015.1"/>
    </source>
</evidence>
<comment type="similarity">
    <text evidence="1">Belongs to the thymidylate synthase family.</text>
</comment>
<organism evidence="4">
    <name type="scientific">Serratia phage Kevin</name>
    <dbReference type="NCBI Taxonomy" id="3161161"/>
    <lineage>
        <taxon>Viruses</taxon>
        <taxon>Duplodnaviria</taxon>
        <taxon>Heunggongvirae</taxon>
        <taxon>Uroviricota</taxon>
        <taxon>Caudoviricetes</taxon>
        <taxon>Pantevenvirales</taxon>
        <taxon>Ackermannviridae</taxon>
        <taxon>Miltonvirus</taxon>
    </lineage>
</organism>
<keyword evidence="2" id="KW-0808">Transferase</keyword>
<accession>A0AAU8KY39</accession>
<sequence>MTIHYFGGNTVNEVMLQAFDTLLSKGAKTGSRNGAALFLNDVEIELYDPRARHLKLEGRKSNIFQLIAETLWVMAGKDELHPYLTHFLPRAPNYSDDGLTWRGAYGPRLHAFDQLQGVVDTFINDGMNTRRATVFIHDPAKDAPSVIRSTIGNTRDTPCNLMMLFYTDADGRFVARTIQRSGDAIFGAGSINLFEFSFIQEMVLDCINSALAKRYPEYASLELGPYRHSTVNFHLYDSTASQAVAVMDSKQTSDECLSGRACSFPKTIGLCREMASEFIDLIAIPMLAGVFSMAEGTDRLDELFRKFDVQSKDNNLYSYMILTLAYIASTNKITPEKLDLSFYNRHGLAADVYDAVQRSSFRKFTLRPGEKEVDTSLVPDAWTKNEDLLTGSQLAEKLYKKP</sequence>
<dbReference type="Gene3D" id="3.30.572.10">
    <property type="entry name" value="Thymidylate synthase/dCMP hydroxymethylase domain"/>
    <property type="match status" value="1"/>
</dbReference>
<evidence type="ECO:0000259" key="3">
    <source>
        <dbReference type="Pfam" id="PF00303"/>
    </source>
</evidence>
<dbReference type="EMBL" id="PP869623">
    <property type="protein sequence ID" value="XCN28015.1"/>
    <property type="molecule type" value="Genomic_DNA"/>
</dbReference>
<feature type="domain" description="Thymidylate synthase/dCMP hydroxymethylase" evidence="3">
    <location>
        <begin position="21"/>
        <end position="243"/>
    </location>
</feature>
<evidence type="ECO:0000256" key="1">
    <source>
        <dbReference type="ARBA" id="ARBA00009972"/>
    </source>
</evidence>
<dbReference type="InterPro" id="IPR023451">
    <property type="entry name" value="Thymidate_synth/dCMP_Mease_dom"/>
</dbReference>